<reference evidence="9 10" key="1">
    <citation type="submission" date="2016-06" db="EMBL/GenBank/DDBJ databases">
        <title>Evolution of pathogenesis and genome organization in the Tremellales.</title>
        <authorList>
            <person name="Cuomo C."/>
            <person name="Litvintseva A."/>
            <person name="Heitman J."/>
            <person name="Chen Y."/>
            <person name="Sun S."/>
            <person name="Springer D."/>
            <person name="Dromer F."/>
            <person name="Young S."/>
            <person name="Zeng Q."/>
            <person name="Chapman S."/>
            <person name="Gujja S."/>
            <person name="Saif S."/>
            <person name="Birren B."/>
        </authorList>
    </citation>
    <scope>NUCLEOTIDE SEQUENCE [LARGE SCALE GENOMIC DNA]</scope>
    <source>
        <strain evidence="9 10">CBS 7118</strain>
    </source>
</reference>
<evidence type="ECO:0000259" key="8">
    <source>
        <dbReference type="PROSITE" id="PS51349"/>
    </source>
</evidence>
<dbReference type="InterPro" id="IPR037396">
    <property type="entry name" value="FMN_HAD"/>
</dbReference>
<dbReference type="PIRSF" id="PIRSF000138">
    <property type="entry name" value="Al-hdrx_acd_dh"/>
    <property type="match status" value="1"/>
</dbReference>
<evidence type="ECO:0000256" key="6">
    <source>
        <dbReference type="PIRSR" id="PIRSR000138-1"/>
    </source>
</evidence>
<feature type="active site" description="Proton acceptor" evidence="6">
    <location>
        <position position="278"/>
    </location>
</feature>
<feature type="binding site" evidence="7">
    <location>
        <begin position="332"/>
        <end position="333"/>
    </location>
    <ligand>
        <name>FMN</name>
        <dbReference type="ChEBI" id="CHEBI:58210"/>
    </ligand>
</feature>
<keyword evidence="2" id="KW-0560">Oxidoreductase</keyword>
<dbReference type="OrthoDB" id="1925334at2759"/>
<keyword evidence="7" id="KW-0285">Flavoprotein</keyword>
<dbReference type="GeneID" id="30196570"/>
<sequence length="384" mass="41308">MVSGQPQILSLRELEIQAGKRLPEVTSEYFADGAGELQQTLRESVEAYARYRLQPRVGRKISLIDARTSIWGGTLSISNSHRFSAANDHKQSFLPIGIAPSAMHQLAHPDGELATSRASSSRGIPMILSQSATASIEDVTSASLNDTRKLYAQQTTLVEDWSANLALFRRAEKAGCKAVVLSVDCSVPGRRLGELRNGFVKPAHLTFPNIDYGDAPDLHTAKTERSPAVTFDRNVTWETYRRVVESTSLEVYLKGILTAEDALLAVAAGVHGIIVSAHGGRQLDGVVPPLGALPGMVDAVGGRIQVNVDGGIRQGSDVFKAFALGADFVWIGRPALWGLAYDGEQGVQLVIDLLTEELVNVMALCGAATLQDITRGHLGRYLQG</sequence>
<evidence type="ECO:0000256" key="7">
    <source>
        <dbReference type="PIRSR" id="PIRSR000138-2"/>
    </source>
</evidence>
<dbReference type="InterPro" id="IPR013785">
    <property type="entry name" value="Aldolase_TIM"/>
</dbReference>
<evidence type="ECO:0000256" key="4">
    <source>
        <dbReference type="ARBA" id="ARBA00073420"/>
    </source>
</evidence>
<feature type="binding site" evidence="7">
    <location>
        <begin position="309"/>
        <end position="313"/>
    </location>
    <ligand>
        <name>FMN</name>
        <dbReference type="ChEBI" id="CHEBI:58210"/>
    </ligand>
</feature>
<dbReference type="SUPFAM" id="SSF51395">
    <property type="entry name" value="FMN-linked oxidoreductases"/>
    <property type="match status" value="1"/>
</dbReference>
<dbReference type="AlphaFoldDB" id="A0A1E3IDP6"/>
<dbReference type="PANTHER" id="PTHR10578:SF149">
    <property type="entry name" value="2-HYDROXYACID OXIDASE 2"/>
    <property type="match status" value="1"/>
</dbReference>
<dbReference type="GO" id="GO:0005737">
    <property type="term" value="C:cytoplasm"/>
    <property type="evidence" value="ECO:0007669"/>
    <property type="project" value="UniProtKB-ARBA"/>
</dbReference>
<feature type="binding site" evidence="7">
    <location>
        <position position="276"/>
    </location>
    <ligand>
        <name>FMN</name>
        <dbReference type="ChEBI" id="CHEBI:58210"/>
    </ligand>
</feature>
<dbReference type="PROSITE" id="PS51349">
    <property type="entry name" value="FMN_HYDROXY_ACID_DH_2"/>
    <property type="match status" value="1"/>
</dbReference>
<accession>A0A1E3IDP6</accession>
<feature type="domain" description="FMN hydroxy acid dehydrogenase" evidence="8">
    <location>
        <begin position="3"/>
        <end position="383"/>
    </location>
</feature>
<protein>
    <recommendedName>
        <fullName evidence="4">Oxidase FUB9</fullName>
    </recommendedName>
    <alternativeName>
        <fullName evidence="5">Fusaric acid biosynthesis protein 9</fullName>
    </alternativeName>
</protein>
<dbReference type="Gene3D" id="3.20.20.70">
    <property type="entry name" value="Aldolase class I"/>
    <property type="match status" value="1"/>
</dbReference>
<dbReference type="GO" id="GO:0010181">
    <property type="term" value="F:FMN binding"/>
    <property type="evidence" value="ECO:0007669"/>
    <property type="project" value="InterPro"/>
</dbReference>
<dbReference type="FunFam" id="3.20.20.70:FF:000056">
    <property type="entry name" value="hydroxyacid oxidase 2"/>
    <property type="match status" value="1"/>
</dbReference>
<feature type="binding site" evidence="7">
    <location>
        <position position="281"/>
    </location>
    <ligand>
        <name>glyoxylate</name>
        <dbReference type="ChEBI" id="CHEBI:36655"/>
    </ligand>
</feature>
<dbReference type="RefSeq" id="XP_019028609.1">
    <property type="nucleotide sequence ID" value="XM_019179361.1"/>
</dbReference>
<keyword evidence="10" id="KW-1185">Reference proteome</keyword>
<dbReference type="Proteomes" id="UP000094819">
    <property type="component" value="Unassembled WGS sequence"/>
</dbReference>
<organism evidence="9 10">
    <name type="scientific">Cryptococcus wingfieldii CBS 7118</name>
    <dbReference type="NCBI Taxonomy" id="1295528"/>
    <lineage>
        <taxon>Eukaryota</taxon>
        <taxon>Fungi</taxon>
        <taxon>Dikarya</taxon>
        <taxon>Basidiomycota</taxon>
        <taxon>Agaricomycotina</taxon>
        <taxon>Tremellomycetes</taxon>
        <taxon>Tremellales</taxon>
        <taxon>Cryptococcaceae</taxon>
        <taxon>Cryptococcus</taxon>
    </lineage>
</organism>
<dbReference type="Pfam" id="PF01070">
    <property type="entry name" value="FMN_dh"/>
    <property type="match status" value="1"/>
</dbReference>
<feature type="binding site" evidence="7">
    <location>
        <position position="191"/>
    </location>
    <ligand>
        <name>glyoxylate</name>
        <dbReference type="ChEBI" id="CHEBI:36655"/>
    </ligand>
</feature>
<evidence type="ECO:0000313" key="9">
    <source>
        <dbReference type="EMBL" id="ODN86066.1"/>
    </source>
</evidence>
<gene>
    <name evidence="9" type="ORF">L198_07359</name>
</gene>
<feature type="binding site" evidence="7">
    <location>
        <position position="254"/>
    </location>
    <ligand>
        <name>FMN</name>
        <dbReference type="ChEBI" id="CHEBI:58210"/>
    </ligand>
</feature>
<comment type="similarity">
    <text evidence="3">Belongs to the FMN-dependent alpha-hydroxy acid dehydrogenase family.</text>
</comment>
<dbReference type="PANTHER" id="PTHR10578">
    <property type="entry name" value="S -2-HYDROXY-ACID OXIDASE-RELATED"/>
    <property type="match status" value="1"/>
</dbReference>
<feature type="binding site" evidence="7">
    <location>
        <position position="129"/>
    </location>
    <ligand>
        <name>FMN</name>
        <dbReference type="ChEBI" id="CHEBI:58210"/>
    </ligand>
</feature>
<evidence type="ECO:0000256" key="5">
    <source>
        <dbReference type="ARBA" id="ARBA00083297"/>
    </source>
</evidence>
<evidence type="ECO:0000313" key="10">
    <source>
        <dbReference type="Proteomes" id="UP000094819"/>
    </source>
</evidence>
<feature type="binding site" evidence="7">
    <location>
        <position position="278"/>
    </location>
    <ligand>
        <name>glyoxylate</name>
        <dbReference type="ChEBI" id="CHEBI:36655"/>
    </ligand>
</feature>
<comment type="cofactor">
    <cofactor evidence="1">
        <name>FMN</name>
        <dbReference type="ChEBI" id="CHEBI:58210"/>
    </cofactor>
</comment>
<feature type="binding site" evidence="7">
    <location>
        <begin position="100"/>
        <end position="102"/>
    </location>
    <ligand>
        <name>FMN</name>
        <dbReference type="ChEBI" id="CHEBI:58210"/>
    </ligand>
</feature>
<evidence type="ECO:0000256" key="3">
    <source>
        <dbReference type="ARBA" id="ARBA00024042"/>
    </source>
</evidence>
<feature type="binding site" evidence="7">
    <location>
        <position position="154"/>
    </location>
    <ligand>
        <name>FMN</name>
        <dbReference type="ChEBI" id="CHEBI:58210"/>
    </ligand>
</feature>
<evidence type="ECO:0000256" key="2">
    <source>
        <dbReference type="ARBA" id="ARBA00023002"/>
    </source>
</evidence>
<dbReference type="InterPro" id="IPR000262">
    <property type="entry name" value="FMN-dep_DH"/>
</dbReference>
<dbReference type="EMBL" id="AWGH01000033">
    <property type="protein sequence ID" value="ODN86066.1"/>
    <property type="molecule type" value="Genomic_DNA"/>
</dbReference>
<proteinExistence type="inferred from homology"/>
<name>A0A1E3IDP6_9TREE</name>
<dbReference type="CDD" id="cd02809">
    <property type="entry name" value="alpha_hydroxyacid_oxid_FMN"/>
    <property type="match status" value="1"/>
</dbReference>
<comment type="caution">
    <text evidence="9">The sequence shown here is derived from an EMBL/GenBank/DDBJ whole genome shotgun (WGS) entry which is preliminary data.</text>
</comment>
<evidence type="ECO:0000256" key="1">
    <source>
        <dbReference type="ARBA" id="ARBA00001917"/>
    </source>
</evidence>
<keyword evidence="7" id="KW-0288">FMN</keyword>
<feature type="binding site" evidence="7">
    <location>
        <position position="29"/>
    </location>
    <ligand>
        <name>glyoxylate</name>
        <dbReference type="ChEBI" id="CHEBI:36655"/>
    </ligand>
</feature>
<dbReference type="InterPro" id="IPR012133">
    <property type="entry name" value="Alpha-hydoxy_acid_DH_FMN"/>
</dbReference>
<dbReference type="GO" id="GO:0016491">
    <property type="term" value="F:oxidoreductase activity"/>
    <property type="evidence" value="ECO:0007669"/>
    <property type="project" value="UniProtKB-KW"/>
</dbReference>